<organism evidence="9 10">
    <name type="scientific">Galactobacter caseinivorans</name>
    <dbReference type="NCBI Taxonomy" id="2676123"/>
    <lineage>
        <taxon>Bacteria</taxon>
        <taxon>Bacillati</taxon>
        <taxon>Actinomycetota</taxon>
        <taxon>Actinomycetes</taxon>
        <taxon>Micrococcales</taxon>
        <taxon>Micrococcaceae</taxon>
        <taxon>Galactobacter</taxon>
    </lineage>
</organism>
<dbReference type="InterPro" id="IPR005123">
    <property type="entry name" value="Oxoglu/Fe-dep_dioxygenase_dom"/>
</dbReference>
<dbReference type="EMBL" id="QQXL01000006">
    <property type="protein sequence ID" value="RKW69981.1"/>
    <property type="molecule type" value="Genomic_DNA"/>
</dbReference>
<dbReference type="InterPro" id="IPR027443">
    <property type="entry name" value="IPNS-like_sf"/>
</dbReference>
<proteinExistence type="inferred from homology"/>
<sequence length="351" mass="37825">MTNLTEPTAAAPRSELPVLDLSTARAADGGFSPAFLEQLRDAAHNVGFFQLTGFGARPEQAQELLDIVGEFFRRPLEERMELDNRATPTFRGYTRLGAEVTKGRADAREQIDYGPDREPPASVPAGSEYMKLQGHNRFPEQFPVLETVAMDWAQLMSVVGAELLAALTAALGLPEDHFASAFERTPAWMGKLVHYVGGDQVPGAGTQGVGAHADYGFVTLLLQDSVGGLEVQPHGQSEWIAVPPVPGALVVNLGEMLEVATNGYLMATVHRVTSPPPGVDRYSVPFFWAPRLDSTVDAAQLPAELAAQARGVSDDPNNPLLSSYGANMLKGFLRAHPETAARHYSELLSSH</sequence>
<evidence type="ECO:0000256" key="2">
    <source>
        <dbReference type="ARBA" id="ARBA00008056"/>
    </source>
</evidence>
<name>A0A496PHL9_9MICC</name>
<dbReference type="PANTHER" id="PTHR10209">
    <property type="entry name" value="OXIDOREDUCTASE, 2OG-FE II OXYGENASE FAMILY PROTEIN"/>
    <property type="match status" value="1"/>
</dbReference>
<evidence type="ECO:0000256" key="3">
    <source>
        <dbReference type="ARBA" id="ARBA00022723"/>
    </source>
</evidence>
<evidence type="ECO:0000256" key="6">
    <source>
        <dbReference type="ARBA" id="ARBA00023194"/>
    </source>
</evidence>
<keyword evidence="5 7" id="KW-0408">Iron</keyword>
<dbReference type="Pfam" id="PF14226">
    <property type="entry name" value="DIOX_N"/>
    <property type="match status" value="1"/>
</dbReference>
<dbReference type="Proteomes" id="UP000273119">
    <property type="component" value="Unassembled WGS sequence"/>
</dbReference>
<keyword evidence="4 7" id="KW-0560">Oxidoreductase</keyword>
<dbReference type="SUPFAM" id="SSF51197">
    <property type="entry name" value="Clavaminate synthase-like"/>
    <property type="match status" value="1"/>
</dbReference>
<dbReference type="AlphaFoldDB" id="A0A496PHL9"/>
<reference evidence="9 10" key="1">
    <citation type="submission" date="2018-07" db="EMBL/GenBank/DDBJ databases">
        <title>Arthrobacter sp. nov., isolated from raw cow's milk with high bacterial count.</title>
        <authorList>
            <person name="Hahne J."/>
            <person name="Isele D."/>
            <person name="Lipski A."/>
        </authorList>
    </citation>
    <scope>NUCLEOTIDE SEQUENCE [LARGE SCALE GENOMIC DNA]</scope>
    <source>
        <strain evidence="9 10">JZ R-183</strain>
    </source>
</reference>
<dbReference type="InterPro" id="IPR044861">
    <property type="entry name" value="IPNS-like_FE2OG_OXY"/>
</dbReference>
<evidence type="ECO:0000313" key="9">
    <source>
        <dbReference type="EMBL" id="RKW69981.1"/>
    </source>
</evidence>
<evidence type="ECO:0000259" key="8">
    <source>
        <dbReference type="PROSITE" id="PS51471"/>
    </source>
</evidence>
<dbReference type="PANTHER" id="PTHR10209:SF885">
    <property type="entry name" value="2OG-FE(II) OXYGENASE FAMILY, PUTATIVE (AFU_ORTHOLOGUE AFUA_2G00750)-RELATED"/>
    <property type="match status" value="1"/>
</dbReference>
<protein>
    <submittedName>
        <fullName evidence="9">Isopenicillin N synthase family oxygenase</fullName>
    </submittedName>
</protein>
<dbReference type="Gene3D" id="2.60.120.330">
    <property type="entry name" value="B-lactam Antibiotic, Isopenicillin N Synthase, Chain"/>
    <property type="match status" value="1"/>
</dbReference>
<dbReference type="GO" id="GO:0016491">
    <property type="term" value="F:oxidoreductase activity"/>
    <property type="evidence" value="ECO:0007669"/>
    <property type="project" value="UniProtKB-KW"/>
</dbReference>
<keyword evidence="6" id="KW-0045">Antibiotic biosynthesis</keyword>
<gene>
    <name evidence="9" type="ORF">DWQ67_11010</name>
</gene>
<comment type="similarity">
    <text evidence="2 7">Belongs to the iron/ascorbate-dependent oxidoreductase family.</text>
</comment>
<dbReference type="RefSeq" id="WP_121485653.1">
    <property type="nucleotide sequence ID" value="NZ_QQXL01000006.1"/>
</dbReference>
<evidence type="ECO:0000313" key="10">
    <source>
        <dbReference type="Proteomes" id="UP000273119"/>
    </source>
</evidence>
<keyword evidence="3 7" id="KW-0479">Metal-binding</keyword>
<dbReference type="GO" id="GO:0046872">
    <property type="term" value="F:metal ion binding"/>
    <property type="evidence" value="ECO:0007669"/>
    <property type="project" value="UniProtKB-KW"/>
</dbReference>
<keyword evidence="10" id="KW-1185">Reference proteome</keyword>
<evidence type="ECO:0000256" key="5">
    <source>
        <dbReference type="ARBA" id="ARBA00023004"/>
    </source>
</evidence>
<evidence type="ECO:0000256" key="1">
    <source>
        <dbReference type="ARBA" id="ARBA00004792"/>
    </source>
</evidence>
<dbReference type="Pfam" id="PF03171">
    <property type="entry name" value="2OG-FeII_Oxy"/>
    <property type="match status" value="1"/>
</dbReference>
<evidence type="ECO:0000256" key="7">
    <source>
        <dbReference type="RuleBase" id="RU003682"/>
    </source>
</evidence>
<dbReference type="InterPro" id="IPR026992">
    <property type="entry name" value="DIOX_N"/>
</dbReference>
<dbReference type="PROSITE" id="PS51471">
    <property type="entry name" value="FE2OG_OXY"/>
    <property type="match status" value="1"/>
</dbReference>
<dbReference type="PRINTS" id="PR00682">
    <property type="entry name" value="IPNSYNTHASE"/>
</dbReference>
<dbReference type="GO" id="GO:0017000">
    <property type="term" value="P:antibiotic biosynthetic process"/>
    <property type="evidence" value="ECO:0007669"/>
    <property type="project" value="UniProtKB-KW"/>
</dbReference>
<feature type="domain" description="Fe2OG dioxygenase" evidence="8">
    <location>
        <begin position="185"/>
        <end position="290"/>
    </location>
</feature>
<comment type="caution">
    <text evidence="9">The sequence shown here is derived from an EMBL/GenBank/DDBJ whole genome shotgun (WGS) entry which is preliminary data.</text>
</comment>
<evidence type="ECO:0000256" key="4">
    <source>
        <dbReference type="ARBA" id="ARBA00023002"/>
    </source>
</evidence>
<accession>A0A496PHL9</accession>
<comment type="pathway">
    <text evidence="1">Antibiotic biosynthesis.</text>
</comment>